<dbReference type="CDD" id="cd00093">
    <property type="entry name" value="HTH_XRE"/>
    <property type="match status" value="1"/>
</dbReference>
<keyword evidence="5" id="KW-1185">Reference proteome</keyword>
<dbReference type="GO" id="GO:0003677">
    <property type="term" value="F:DNA binding"/>
    <property type="evidence" value="ECO:0007669"/>
    <property type="project" value="UniProtKB-KW"/>
</dbReference>
<sequence length="121" mass="13650">MDIKRIIANNIYILRTKHDLTQQEFADKLSVKFTRGHISRIELANHIPSAEFIKAVSDAFNVSADWIMGTTGKEIPESSDTPIVTNVTTREVDLLLSFRALSNEVQHRILDLIQSILKSTS</sequence>
<reference evidence="4 5" key="1">
    <citation type="submission" date="2016-04" db="EMBL/GenBank/DDBJ databases">
        <title>Genome sequence of Clostridium magnum DSM 2767.</title>
        <authorList>
            <person name="Poehlein A."/>
            <person name="Uhlig R."/>
            <person name="Fischer R."/>
            <person name="Bahl H."/>
            <person name="Daniel R."/>
        </authorList>
    </citation>
    <scope>NUCLEOTIDE SEQUENCE [LARGE SCALE GENOMIC DNA]</scope>
    <source>
        <strain evidence="4 5">DSM 2767</strain>
    </source>
</reference>
<evidence type="ECO:0000313" key="5">
    <source>
        <dbReference type="Proteomes" id="UP000076603"/>
    </source>
</evidence>
<evidence type="ECO:0000313" key="3">
    <source>
        <dbReference type="EMBL" id="KZL88659.1"/>
    </source>
</evidence>
<dbReference type="EMBL" id="LWAE01000015">
    <property type="protein sequence ID" value="KZL88749.1"/>
    <property type="molecule type" value="Genomic_DNA"/>
</dbReference>
<dbReference type="SMART" id="SM00530">
    <property type="entry name" value="HTH_XRE"/>
    <property type="match status" value="1"/>
</dbReference>
<name>A0A162QNE7_9CLOT</name>
<dbReference type="RefSeq" id="WP_066630653.1">
    <property type="nucleotide sequence ID" value="NZ_FQXL01000097.1"/>
</dbReference>
<dbReference type="OrthoDB" id="1766270at2"/>
<dbReference type="SUPFAM" id="SSF47413">
    <property type="entry name" value="lambda repressor-like DNA-binding domains"/>
    <property type="match status" value="1"/>
</dbReference>
<proteinExistence type="predicted"/>
<dbReference type="InterPro" id="IPR010982">
    <property type="entry name" value="Lambda_DNA-bd_dom_sf"/>
</dbReference>
<evidence type="ECO:0000256" key="1">
    <source>
        <dbReference type="ARBA" id="ARBA00023125"/>
    </source>
</evidence>
<accession>A0A162QNE7</accession>
<dbReference type="STRING" id="1121326.CLMAG_59480"/>
<dbReference type="PANTHER" id="PTHR46558:SF11">
    <property type="entry name" value="HTH-TYPE TRANSCRIPTIONAL REGULATOR XRE"/>
    <property type="match status" value="1"/>
</dbReference>
<gene>
    <name evidence="3" type="ORF">CLMAG_59480</name>
    <name evidence="4" type="ORF">CLMAG_60380</name>
</gene>
<dbReference type="PATRIC" id="fig|1121326.3.peg.6016"/>
<dbReference type="AlphaFoldDB" id="A0A162QNE7"/>
<dbReference type="Gene3D" id="1.10.260.40">
    <property type="entry name" value="lambda repressor-like DNA-binding domains"/>
    <property type="match status" value="1"/>
</dbReference>
<dbReference type="PANTHER" id="PTHR46558">
    <property type="entry name" value="TRACRIPTIONAL REGULATORY PROTEIN-RELATED-RELATED"/>
    <property type="match status" value="1"/>
</dbReference>
<organism evidence="4 5">
    <name type="scientific">Clostridium magnum DSM 2767</name>
    <dbReference type="NCBI Taxonomy" id="1121326"/>
    <lineage>
        <taxon>Bacteria</taxon>
        <taxon>Bacillati</taxon>
        <taxon>Bacillota</taxon>
        <taxon>Clostridia</taxon>
        <taxon>Eubacteriales</taxon>
        <taxon>Clostridiaceae</taxon>
        <taxon>Clostridium</taxon>
    </lineage>
</organism>
<comment type="caution">
    <text evidence="4">The sequence shown here is derived from an EMBL/GenBank/DDBJ whole genome shotgun (WGS) entry which is preliminary data.</text>
</comment>
<dbReference type="EMBL" id="LWAE01000015">
    <property type="protein sequence ID" value="KZL88659.1"/>
    <property type="molecule type" value="Genomic_DNA"/>
</dbReference>
<protein>
    <submittedName>
        <fullName evidence="4">Transcriptional repressor DicA</fullName>
    </submittedName>
</protein>
<evidence type="ECO:0000259" key="2">
    <source>
        <dbReference type="PROSITE" id="PS50943"/>
    </source>
</evidence>
<feature type="domain" description="HTH cro/C1-type" evidence="2">
    <location>
        <begin position="11"/>
        <end position="67"/>
    </location>
</feature>
<dbReference type="PROSITE" id="PS50943">
    <property type="entry name" value="HTH_CROC1"/>
    <property type="match status" value="1"/>
</dbReference>
<dbReference type="Proteomes" id="UP000076603">
    <property type="component" value="Unassembled WGS sequence"/>
</dbReference>
<keyword evidence="1" id="KW-0238">DNA-binding</keyword>
<evidence type="ECO:0000313" key="4">
    <source>
        <dbReference type="EMBL" id="KZL88749.1"/>
    </source>
</evidence>
<dbReference type="Pfam" id="PF01381">
    <property type="entry name" value="HTH_3"/>
    <property type="match status" value="1"/>
</dbReference>
<dbReference type="InterPro" id="IPR001387">
    <property type="entry name" value="Cro/C1-type_HTH"/>
</dbReference>